<dbReference type="Gene3D" id="2.60.210.10">
    <property type="entry name" value="Apoptosis, Tumor Necrosis Factor Receptor Associated Protein 2, Chain A"/>
    <property type="match status" value="1"/>
</dbReference>
<evidence type="ECO:0000313" key="5">
    <source>
        <dbReference type="EMBL" id="CAF0854491.1"/>
    </source>
</evidence>
<evidence type="ECO:0000259" key="4">
    <source>
        <dbReference type="PROSITE" id="PS50822"/>
    </source>
</evidence>
<dbReference type="SUPFAM" id="SSF101690">
    <property type="entry name" value="PAZ domain"/>
    <property type="match status" value="1"/>
</dbReference>
<dbReference type="InterPro" id="IPR036397">
    <property type="entry name" value="RNaseH_sf"/>
</dbReference>
<dbReference type="InterPro" id="IPR002083">
    <property type="entry name" value="MATH/TRAF_dom"/>
</dbReference>
<comment type="caution">
    <text evidence="5">The sequence shown here is derived from an EMBL/GenBank/DDBJ whole genome shotgun (WGS) entry which is preliminary data.</text>
</comment>
<dbReference type="GO" id="GO:0003723">
    <property type="term" value="F:RNA binding"/>
    <property type="evidence" value="ECO:0007669"/>
    <property type="project" value="InterPro"/>
</dbReference>
<dbReference type="PANTHER" id="PTHR22891">
    <property type="entry name" value="EUKARYOTIC TRANSLATION INITIATION FACTOR 2C"/>
    <property type="match status" value="1"/>
</dbReference>
<organism evidence="5 6">
    <name type="scientific">Rotaria sordida</name>
    <dbReference type="NCBI Taxonomy" id="392033"/>
    <lineage>
        <taxon>Eukaryota</taxon>
        <taxon>Metazoa</taxon>
        <taxon>Spiralia</taxon>
        <taxon>Gnathifera</taxon>
        <taxon>Rotifera</taxon>
        <taxon>Eurotatoria</taxon>
        <taxon>Bdelloidea</taxon>
        <taxon>Philodinida</taxon>
        <taxon>Philodinidae</taxon>
        <taxon>Rotaria</taxon>
    </lineage>
</organism>
<dbReference type="InterPro" id="IPR003165">
    <property type="entry name" value="Piwi"/>
</dbReference>
<dbReference type="Pfam" id="PF02170">
    <property type="entry name" value="PAZ"/>
    <property type="match status" value="1"/>
</dbReference>
<dbReference type="InterPro" id="IPR003100">
    <property type="entry name" value="PAZ_dom"/>
</dbReference>
<dbReference type="Gene3D" id="3.40.50.2300">
    <property type="match status" value="1"/>
</dbReference>
<dbReference type="PROSITE" id="PS50144">
    <property type="entry name" value="MATH"/>
    <property type="match status" value="1"/>
</dbReference>
<dbReference type="SMART" id="SM00061">
    <property type="entry name" value="MATH"/>
    <property type="match status" value="1"/>
</dbReference>
<feature type="domain" description="PAZ" evidence="3">
    <location>
        <begin position="223"/>
        <end position="329"/>
    </location>
</feature>
<dbReference type="EMBL" id="CAJNOT010000129">
    <property type="protein sequence ID" value="CAF0854491.1"/>
    <property type="molecule type" value="Genomic_DNA"/>
</dbReference>
<accession>A0A813W958</accession>
<dbReference type="InterPro" id="IPR032474">
    <property type="entry name" value="Argonaute_N"/>
</dbReference>
<feature type="domain" description="Piwi" evidence="4">
    <location>
        <begin position="494"/>
        <end position="827"/>
    </location>
</feature>
<sequence length="1269" mass="146071">MASNYYNQSNREISQSSSVASWSNQNSSLNRIEHLFTNHFTCSFDKDTLLYQYDVVIEELGSRSNDWYEVKGRSRCSHIMQSFIHEHQFEPNVPVWYDEQKCLYSTAYISTPETKVSENGRNRLQIKSSTDPWSTNDINEYMNGKTDAYPHDAIRILDTLLKRSIQDRIKVINNKCYFFNEQSEDLMNGFEQRHGFIQALNLSSNRLTLNIQTKLTKFYSPQSLLDFIDKQIGERRIPSDYECKQLTRILKGCLVVTRQSNWKTSYEIVQFDRRRPGEIYTESGDSLIEYYEKKGFTLTQTDFPCIEVYSQNGSNSSCHLPLELCRIKEWQVYDEPIPELQMNDEGLPTPENRYNAIMDTLAKCDYNSSSNLLCRRLDFKIVTNEMLELDARILTLPEIQTNPSNRARIDNGRIYLNGNLFEPKSIKKLAIAYFGTDYQRNKGLVNKFHSILREMMRNFNINIQHVKLPETEIPNDMHSIDEYVHSMQQQQYTFVVCIMNANSQNDLTQLKRCIKTCGTILYGIMTQCAILSDMPRDDKKLGNYCENLIRKINFKNDGCNTRVNLDLALGNAKSKNDSFMFFGADVIHPTNTSRQHPSIAVIVGSGDSSCSRTAARICKQYPKHGKCSMETILGMAEMVEQLLNYNRQLNGVLPNKIVFYRDGIDDGQFRKIHDYEIPAIRQAFTNIYGDETRHPLLTLIIVKKRHNTRFFTYNPNPDQSSSNGNFRRTRRPPRETDNMSIGAVIDTTIVHRNHINFYLNSHNAFQGVNRPSHYHVLLNGIGLTTNQLQLLTFHLCFADPRSSAAEAIPSVVHQADIAALNARNLFYNDDNDALSVPKMEAHYLTEQHQHAIMKVVRQMLLQLSEKMYAIKAGIEKAKEAVQGKKAEEAARKASDPTEKPSERVDAAFEYENMMYSSDMYSKSKHDTIRYALDRSEIIHGKKEEHFLTKQHQDAILKVVRQMRSQLLDAQMDTDVDRTTSATTSYPVSAQLQGLYETLNILAGGIETLNNDGQRLTNESLQCQIKLQKLAEEFSQVKLSAEESHGFLEGVKQNQDILNQDVESLKEIINDMQYVSYDGTFVWKTTNFQEKMTDAQSERQTLICSPPFYSSPTGYKMRAGLYLNGDGNAHCTHMSLFFVLIRSVNDPILKFPFNYKVTFCLYDQTPAQRHIIDTFRADIRSSSFQRARSDMNIASGISKFFPLEMIQQKGNPYVRDDTMFIKVMVDFEDIPKTLLPYALNLNPGLPTHIQQAMIKQEAERRSQQQSGEQL</sequence>
<proteinExistence type="predicted"/>
<evidence type="ECO:0000259" key="3">
    <source>
        <dbReference type="PROSITE" id="PS50821"/>
    </source>
</evidence>
<dbReference type="SUPFAM" id="SSF53098">
    <property type="entry name" value="Ribonuclease H-like"/>
    <property type="match status" value="1"/>
</dbReference>
<dbReference type="CDD" id="cd00270">
    <property type="entry name" value="MATH_TRAF_C"/>
    <property type="match status" value="1"/>
</dbReference>
<dbReference type="Gene3D" id="3.30.420.10">
    <property type="entry name" value="Ribonuclease H-like superfamily/Ribonuclease H"/>
    <property type="match status" value="1"/>
</dbReference>
<dbReference type="Pfam" id="PF02171">
    <property type="entry name" value="Piwi"/>
    <property type="match status" value="1"/>
</dbReference>
<dbReference type="InterPro" id="IPR008974">
    <property type="entry name" value="TRAF-like"/>
</dbReference>
<evidence type="ECO:0000313" key="6">
    <source>
        <dbReference type="Proteomes" id="UP000663864"/>
    </source>
</evidence>
<feature type="domain" description="MATH" evidence="2">
    <location>
        <begin position="1077"/>
        <end position="1224"/>
    </location>
</feature>
<dbReference type="PROSITE" id="PS50822">
    <property type="entry name" value="PIWI"/>
    <property type="match status" value="1"/>
</dbReference>
<dbReference type="InterPro" id="IPR012337">
    <property type="entry name" value="RNaseH-like_sf"/>
</dbReference>
<reference evidence="5" key="1">
    <citation type="submission" date="2021-02" db="EMBL/GenBank/DDBJ databases">
        <authorList>
            <person name="Nowell W R."/>
        </authorList>
    </citation>
    <scope>NUCLEOTIDE SEQUENCE</scope>
</reference>
<dbReference type="SUPFAM" id="SSF49599">
    <property type="entry name" value="TRAF domain-like"/>
    <property type="match status" value="1"/>
</dbReference>
<dbReference type="PROSITE" id="PS50821">
    <property type="entry name" value="PAZ"/>
    <property type="match status" value="1"/>
</dbReference>
<evidence type="ECO:0000259" key="2">
    <source>
        <dbReference type="PROSITE" id="PS50144"/>
    </source>
</evidence>
<dbReference type="Pfam" id="PF16486">
    <property type="entry name" value="ArgoN"/>
    <property type="match status" value="1"/>
</dbReference>
<dbReference type="Proteomes" id="UP000663864">
    <property type="component" value="Unassembled WGS sequence"/>
</dbReference>
<feature type="compositionally biased region" description="Polar residues" evidence="1">
    <location>
        <begin position="712"/>
        <end position="726"/>
    </location>
</feature>
<feature type="region of interest" description="Disordered" evidence="1">
    <location>
        <begin position="883"/>
        <end position="902"/>
    </location>
</feature>
<protein>
    <submittedName>
        <fullName evidence="5">Uncharacterized protein</fullName>
    </submittedName>
</protein>
<dbReference type="SMART" id="SM00950">
    <property type="entry name" value="Piwi"/>
    <property type="match status" value="1"/>
</dbReference>
<feature type="region of interest" description="Disordered" evidence="1">
    <location>
        <begin position="712"/>
        <end position="737"/>
    </location>
</feature>
<dbReference type="InterPro" id="IPR049342">
    <property type="entry name" value="TRAF1-6_MATH_dom"/>
</dbReference>
<name>A0A813W958_9BILA</name>
<dbReference type="Gene3D" id="2.170.260.10">
    <property type="entry name" value="paz domain"/>
    <property type="match status" value="1"/>
</dbReference>
<evidence type="ECO:0000256" key="1">
    <source>
        <dbReference type="SAM" id="MobiDB-lite"/>
    </source>
</evidence>
<dbReference type="AlphaFoldDB" id="A0A813W958"/>
<dbReference type="Pfam" id="PF21355">
    <property type="entry name" value="TRAF-mep_MATH"/>
    <property type="match status" value="1"/>
</dbReference>
<dbReference type="InterPro" id="IPR036085">
    <property type="entry name" value="PAZ_dom_sf"/>
</dbReference>
<gene>
    <name evidence="5" type="ORF">ZHD862_LOCUS5046</name>
</gene>